<accession>A0ABR4BSV2</accession>
<gene>
    <name evidence="3" type="ORF">VTL71DRAFT_9671</name>
</gene>
<name>A0ABR4BSV2_9HELO</name>
<evidence type="ECO:0000256" key="1">
    <source>
        <dbReference type="SAM" id="Coils"/>
    </source>
</evidence>
<evidence type="ECO:0000313" key="4">
    <source>
        <dbReference type="Proteomes" id="UP001595075"/>
    </source>
</evidence>
<reference evidence="3 4" key="1">
    <citation type="journal article" date="2024" name="Commun. Biol.">
        <title>Comparative genomic analysis of thermophilic fungi reveals convergent evolutionary adaptations and gene losses.</title>
        <authorList>
            <person name="Steindorff A.S."/>
            <person name="Aguilar-Pontes M.V."/>
            <person name="Robinson A.J."/>
            <person name="Andreopoulos B."/>
            <person name="LaButti K."/>
            <person name="Kuo A."/>
            <person name="Mondo S."/>
            <person name="Riley R."/>
            <person name="Otillar R."/>
            <person name="Haridas S."/>
            <person name="Lipzen A."/>
            <person name="Grimwood J."/>
            <person name="Schmutz J."/>
            <person name="Clum A."/>
            <person name="Reid I.D."/>
            <person name="Moisan M.C."/>
            <person name="Butler G."/>
            <person name="Nguyen T.T.M."/>
            <person name="Dewar K."/>
            <person name="Conant G."/>
            <person name="Drula E."/>
            <person name="Henrissat B."/>
            <person name="Hansel C."/>
            <person name="Singer S."/>
            <person name="Hutchinson M.I."/>
            <person name="de Vries R.P."/>
            <person name="Natvig D.O."/>
            <person name="Powell A.J."/>
            <person name="Tsang A."/>
            <person name="Grigoriev I.V."/>
        </authorList>
    </citation>
    <scope>NUCLEOTIDE SEQUENCE [LARGE SCALE GENOMIC DNA]</scope>
    <source>
        <strain evidence="3 4">CBS 494.80</strain>
    </source>
</reference>
<feature type="compositionally biased region" description="Basic and acidic residues" evidence="2">
    <location>
        <begin position="482"/>
        <end position="493"/>
    </location>
</feature>
<evidence type="ECO:0000313" key="3">
    <source>
        <dbReference type="EMBL" id="KAL2060276.1"/>
    </source>
</evidence>
<evidence type="ECO:0000256" key="2">
    <source>
        <dbReference type="SAM" id="MobiDB-lite"/>
    </source>
</evidence>
<dbReference type="Proteomes" id="UP001595075">
    <property type="component" value="Unassembled WGS sequence"/>
</dbReference>
<feature type="coiled-coil region" evidence="1">
    <location>
        <begin position="374"/>
        <end position="415"/>
    </location>
</feature>
<proteinExistence type="predicted"/>
<protein>
    <submittedName>
        <fullName evidence="3">Uncharacterized protein</fullName>
    </submittedName>
</protein>
<sequence>MSDQRRKSSLLGELKNKMSVMIDIARRQNEECALRWKFTEEYPSFSQGSVYDPQTGLPGGLENWSLGELDLTLLALQRGLVVEATQRKISSVGSLDHSTAKQMRLGEQGPRRREAARSFKVELGIWMKQVLGKDFDFGKDQLEVGKSTWDPLPGNKANTYRWVCKEDFDLDALLKSKMSGWTETTIKNCREAISRGWITVEPLDSRGKRTSPSGSVDMSKKVHEVEGSVDCGPGRRAGSVLEGQPFEAVYAALRVPRQKIELESITVDDQTKRSTLARGDFVDTHCRRGESEFSTFGLTPTPPPVRLHTNGLADGTISISLASLHLILTTNNSNEPANDQVAGDTMKTESRQNFSERVCIDLMKVWENHMEHSFQSYKDRIKELKDDNAGLVQELQNSKDELNKARVELKGHQNGSARRILYEIMEKLAGEKDALSLRVEQLSVPCVERCGSMCSEKRPLPTLSRPEKRGISDLEEPLEMSNPKRDRLASIEL</sequence>
<keyword evidence="1" id="KW-0175">Coiled coil</keyword>
<feature type="region of interest" description="Disordered" evidence="2">
    <location>
        <begin position="457"/>
        <end position="493"/>
    </location>
</feature>
<comment type="caution">
    <text evidence="3">The sequence shown here is derived from an EMBL/GenBank/DDBJ whole genome shotgun (WGS) entry which is preliminary data.</text>
</comment>
<organism evidence="3 4">
    <name type="scientific">Oculimacula yallundae</name>
    <dbReference type="NCBI Taxonomy" id="86028"/>
    <lineage>
        <taxon>Eukaryota</taxon>
        <taxon>Fungi</taxon>
        <taxon>Dikarya</taxon>
        <taxon>Ascomycota</taxon>
        <taxon>Pezizomycotina</taxon>
        <taxon>Leotiomycetes</taxon>
        <taxon>Helotiales</taxon>
        <taxon>Ploettnerulaceae</taxon>
        <taxon>Oculimacula</taxon>
    </lineage>
</organism>
<feature type="compositionally biased region" description="Basic and acidic residues" evidence="2">
    <location>
        <begin position="457"/>
        <end position="472"/>
    </location>
</feature>
<dbReference type="EMBL" id="JAZHXI010000023">
    <property type="protein sequence ID" value="KAL2060276.1"/>
    <property type="molecule type" value="Genomic_DNA"/>
</dbReference>
<keyword evidence="4" id="KW-1185">Reference proteome</keyword>